<dbReference type="STRING" id="1121476.SAMN02745751_02692"/>
<evidence type="ECO:0000313" key="2">
    <source>
        <dbReference type="Proteomes" id="UP000184052"/>
    </source>
</evidence>
<dbReference type="EMBL" id="FQZL01000022">
    <property type="protein sequence ID" value="SHJ48878.1"/>
    <property type="molecule type" value="Genomic_DNA"/>
</dbReference>
<proteinExistence type="predicted"/>
<name>A0A1M6JQ97_9FIRM</name>
<evidence type="ECO:0000313" key="1">
    <source>
        <dbReference type="EMBL" id="SHJ48878.1"/>
    </source>
</evidence>
<dbReference type="Proteomes" id="UP000184052">
    <property type="component" value="Unassembled WGS sequence"/>
</dbReference>
<dbReference type="AlphaFoldDB" id="A0A1M6JQ97"/>
<keyword evidence="2" id="KW-1185">Reference proteome</keyword>
<sequence length="47" mass="5393">MEYVAMGLLGFGLIFVIVANAVKMGTREALQEFKDELIEEFDIQRKE</sequence>
<protein>
    <submittedName>
        <fullName evidence="1">Uncharacterized protein</fullName>
    </submittedName>
</protein>
<reference evidence="1 2" key="1">
    <citation type="submission" date="2016-11" db="EMBL/GenBank/DDBJ databases">
        <authorList>
            <person name="Jaros S."/>
            <person name="Januszkiewicz K."/>
            <person name="Wedrychowicz H."/>
        </authorList>
    </citation>
    <scope>NUCLEOTIDE SEQUENCE [LARGE SCALE GENOMIC DNA]</scope>
    <source>
        <strain evidence="1 2">DSM 17477</strain>
    </source>
</reference>
<accession>A0A1M6JQ97</accession>
<organism evidence="1 2">
    <name type="scientific">Dethiosulfatibacter aminovorans DSM 17477</name>
    <dbReference type="NCBI Taxonomy" id="1121476"/>
    <lineage>
        <taxon>Bacteria</taxon>
        <taxon>Bacillati</taxon>
        <taxon>Bacillota</taxon>
        <taxon>Tissierellia</taxon>
        <taxon>Dethiosulfatibacter</taxon>
    </lineage>
</organism>
<gene>
    <name evidence="1" type="ORF">SAMN02745751_02692</name>
</gene>
<dbReference type="RefSeq" id="WP_175548567.1">
    <property type="nucleotide sequence ID" value="NZ_FQZL01000022.1"/>
</dbReference>